<gene>
    <name evidence="2" type="ORF">WJX74_006298</name>
</gene>
<organism evidence="2 3">
    <name type="scientific">Apatococcus lobatus</name>
    <dbReference type="NCBI Taxonomy" id="904363"/>
    <lineage>
        <taxon>Eukaryota</taxon>
        <taxon>Viridiplantae</taxon>
        <taxon>Chlorophyta</taxon>
        <taxon>core chlorophytes</taxon>
        <taxon>Trebouxiophyceae</taxon>
        <taxon>Chlorellales</taxon>
        <taxon>Chlorellaceae</taxon>
        <taxon>Apatococcus</taxon>
    </lineage>
</organism>
<dbReference type="AlphaFoldDB" id="A0AAW1QYL4"/>
<dbReference type="EMBL" id="JALJOS010000020">
    <property type="protein sequence ID" value="KAK9826619.1"/>
    <property type="molecule type" value="Genomic_DNA"/>
</dbReference>
<feature type="region of interest" description="Disordered" evidence="1">
    <location>
        <begin position="188"/>
        <end position="229"/>
    </location>
</feature>
<comment type="caution">
    <text evidence="2">The sequence shown here is derived from an EMBL/GenBank/DDBJ whole genome shotgun (WGS) entry which is preliminary data.</text>
</comment>
<evidence type="ECO:0000256" key="1">
    <source>
        <dbReference type="SAM" id="MobiDB-lite"/>
    </source>
</evidence>
<keyword evidence="3" id="KW-1185">Reference proteome</keyword>
<evidence type="ECO:0000313" key="3">
    <source>
        <dbReference type="Proteomes" id="UP001438707"/>
    </source>
</evidence>
<evidence type="ECO:0000313" key="2">
    <source>
        <dbReference type="EMBL" id="KAK9826619.1"/>
    </source>
</evidence>
<reference evidence="2 3" key="1">
    <citation type="journal article" date="2024" name="Nat. Commun.">
        <title>Phylogenomics reveals the evolutionary origins of lichenization in chlorophyte algae.</title>
        <authorList>
            <person name="Puginier C."/>
            <person name="Libourel C."/>
            <person name="Otte J."/>
            <person name="Skaloud P."/>
            <person name="Haon M."/>
            <person name="Grisel S."/>
            <person name="Petersen M."/>
            <person name="Berrin J.G."/>
            <person name="Delaux P.M."/>
            <person name="Dal Grande F."/>
            <person name="Keller J."/>
        </authorList>
    </citation>
    <scope>NUCLEOTIDE SEQUENCE [LARGE SCALE GENOMIC DNA]</scope>
    <source>
        <strain evidence="2 3">SAG 2145</strain>
    </source>
</reference>
<name>A0AAW1QYL4_9CHLO</name>
<proteinExistence type="predicted"/>
<sequence length="359" mass="38095">MTLGTASITALRTSRSQAFSGVHDGIWPAYVSIDSCRSTSCRYHSFVPEVTKPEVCSIRNVSQKMATSIHSADHEYLGVRFCMAEQVSMGQHHTWGKWHGFIDAAPSASEDRLMRCISPYRGLQQLFQVKVSPRSQQTSSLKDSSPARAAGRRCASMIAWTRLSRSCVAASLWLNSLLLAPASKRHLLRPGGSRPWTAPGLDSREGGRPEAGPSMSGRPMPEAGQPQVTSSLPIDLAPLEGHHPGAAITGRFHIAAGGCLSGHGPCSACTRPDAWLRRTGVDGCRCGMRWPPMMTDVPPHGSATTPSASGSCLQVGDAASPVLVEAIRDDSLGVEGSLGQLAVEGPLWAAIQGSHLDGG</sequence>
<dbReference type="Proteomes" id="UP001438707">
    <property type="component" value="Unassembled WGS sequence"/>
</dbReference>
<protein>
    <submittedName>
        <fullName evidence="2">Uncharacterized protein</fullName>
    </submittedName>
</protein>
<accession>A0AAW1QYL4</accession>